<proteinExistence type="predicted"/>
<dbReference type="EMBL" id="RSAA01000006">
    <property type="protein sequence ID" value="RRO18623.1"/>
    <property type="molecule type" value="Genomic_DNA"/>
</dbReference>
<organism evidence="1 2">
    <name type="scientific">Saccharopolyspora rhizosphaerae</name>
    <dbReference type="NCBI Taxonomy" id="2492662"/>
    <lineage>
        <taxon>Bacteria</taxon>
        <taxon>Bacillati</taxon>
        <taxon>Actinomycetota</taxon>
        <taxon>Actinomycetes</taxon>
        <taxon>Pseudonocardiales</taxon>
        <taxon>Pseudonocardiaceae</taxon>
        <taxon>Saccharopolyspora</taxon>
    </lineage>
</organism>
<sequence length="141" mass="15511">MGLRRLPQSEKVSAIDCVAHSFGEVHEFLVRRPCTSLDRILFTVGDDQGNTAVVSVAGVEFRDRSTLWKFKRLEDRHGTRDVTALGSSPLGMHDVHFTGDHYRSKPRGAALTVAEAETVFGTHDADDLDAIAEVEAVLPRP</sequence>
<evidence type="ECO:0000313" key="2">
    <source>
        <dbReference type="Proteomes" id="UP000274515"/>
    </source>
</evidence>
<protein>
    <submittedName>
        <fullName evidence="1">Uncharacterized protein</fullName>
    </submittedName>
</protein>
<evidence type="ECO:0000313" key="1">
    <source>
        <dbReference type="EMBL" id="RRO18623.1"/>
    </source>
</evidence>
<accession>A0A3R8P8E6</accession>
<dbReference type="RefSeq" id="WP_125089122.1">
    <property type="nucleotide sequence ID" value="NZ_RSAA01000006.1"/>
</dbReference>
<gene>
    <name evidence="1" type="ORF">EIL87_05760</name>
</gene>
<dbReference type="OrthoDB" id="3470137at2"/>
<keyword evidence="2" id="KW-1185">Reference proteome</keyword>
<name>A0A3R8P8E6_9PSEU</name>
<comment type="caution">
    <text evidence="1">The sequence shown here is derived from an EMBL/GenBank/DDBJ whole genome shotgun (WGS) entry which is preliminary data.</text>
</comment>
<reference evidence="1 2" key="1">
    <citation type="submission" date="2018-11" db="EMBL/GenBank/DDBJ databases">
        <title>Saccharopolyspora rhizosphaerae sp. nov., an actinomycete isolated from rhizosphere soil in Thailand.</title>
        <authorList>
            <person name="Intra B."/>
            <person name="Euanorasetr J."/>
            <person name="Take A."/>
            <person name="Inahashi Y."/>
            <person name="Mori M."/>
            <person name="Panbangred W."/>
            <person name="Matsumoto A."/>
        </authorList>
    </citation>
    <scope>NUCLEOTIDE SEQUENCE [LARGE SCALE GENOMIC DNA]</scope>
    <source>
        <strain evidence="1 2">H219</strain>
    </source>
</reference>
<dbReference type="AlphaFoldDB" id="A0A3R8P8E6"/>
<dbReference type="Proteomes" id="UP000274515">
    <property type="component" value="Unassembled WGS sequence"/>
</dbReference>